<organism evidence="2">
    <name type="scientific">Halalkalibacterium halodurans</name>
    <name type="common">Bacillus halodurans</name>
    <dbReference type="NCBI Taxonomy" id="86665"/>
    <lineage>
        <taxon>Bacteria</taxon>
        <taxon>Bacillati</taxon>
        <taxon>Bacillota</taxon>
        <taxon>Bacilli</taxon>
        <taxon>Bacillales</taxon>
        <taxon>Bacillaceae</taxon>
        <taxon>Halalkalibacterium (ex Joshi et al. 2022)</taxon>
    </lineage>
</organism>
<sequence length="143" mass="15774">MKKTNTKFWIIFAVATGVVLMLALALSLVLLLKHGDQLVINSKSSNINGHVQISIGTLRGTFEVNSMSVPDGERISLPYEMTVDEGTLTLYVERAGNVVWEEEIDSEKSGAIELDQAGTYTIYIHTDEGKGIKLDMPRPHVIE</sequence>
<keyword evidence="1" id="KW-0472">Membrane</keyword>
<evidence type="ECO:0000256" key="1">
    <source>
        <dbReference type="SAM" id="Phobius"/>
    </source>
</evidence>
<name>A0A0M0KFI6_ALKHA</name>
<reference evidence="2" key="1">
    <citation type="submission" date="2015-08" db="EMBL/GenBank/DDBJ databases">
        <title>Complete DNA Sequence of Pseudomonas syringae pv. actinidiae, the Causal Agent of Kiwifruit Canker Disease.</title>
        <authorList>
            <person name="Rikkerink E.H.A."/>
            <person name="Fineran P.C."/>
        </authorList>
    </citation>
    <scope>NUCLEOTIDE SEQUENCE</scope>
    <source>
        <strain evidence="2">DSM 13666</strain>
    </source>
</reference>
<dbReference type="AlphaFoldDB" id="A0A0M0KFI6"/>
<dbReference type="PATRIC" id="fig|136160.3.peg.438"/>
<feature type="transmembrane region" description="Helical" evidence="1">
    <location>
        <begin position="6"/>
        <end position="32"/>
    </location>
</feature>
<gene>
    <name evidence="2" type="ORF">AMD02_01240</name>
</gene>
<protein>
    <submittedName>
        <fullName evidence="2">Uncharacterized protein</fullName>
    </submittedName>
</protein>
<comment type="caution">
    <text evidence="2">The sequence shown here is derived from an EMBL/GenBank/DDBJ whole genome shotgun (WGS) entry which is preliminary data.</text>
</comment>
<keyword evidence="1" id="KW-1133">Transmembrane helix</keyword>
<dbReference type="GeneID" id="87599295"/>
<accession>A0A0M0KFI6</accession>
<evidence type="ECO:0000313" key="2">
    <source>
        <dbReference type="EMBL" id="KOO37620.1"/>
    </source>
</evidence>
<dbReference type="EMBL" id="LILD01000001">
    <property type="protein sequence ID" value="KOO37620.1"/>
    <property type="molecule type" value="Genomic_DNA"/>
</dbReference>
<keyword evidence="1" id="KW-0812">Transmembrane</keyword>
<dbReference type="RefSeq" id="WP_053430168.1">
    <property type="nucleotide sequence ID" value="NZ_CP040441.1"/>
</dbReference>
<proteinExistence type="predicted"/>